<sequence length="381" mass="42286">MRCHLLALVATLSVANAFVDYETIEPVPATEEQCIGGYFPFDGNQCKYYQCEATNDGFQAYERWCMKPLNFDPETCSCQWPNNIDGGGDYACHEDDFETAPVTDLEECNVRGEFDKCCQPCISYPSKDDPGDCTQGFGPPYTIWANFSGYTYCGEDFFCPNDGVFDRQTCTCISEPWYVDCYFFPFWPETPLEDETNSGIISNGECTIRPNDRSGIECSGEGEPAHLDMLQKQWLGRGWGIGFAVDNAADGVLVSNGNDDVPSSIEFKKEGDNVIATLTADQGTVSLSVPYIMDGGAKRYFLWMDNDGYIIFQNQDLDEEITSPPFTWALDGTRLPLQFGQTAGFFTDIVVCYYPPSGQGAVDWVFGGPAPGVPTSYENKK</sequence>
<dbReference type="GO" id="GO:0008061">
    <property type="term" value="F:chitin binding"/>
    <property type="evidence" value="ECO:0007669"/>
    <property type="project" value="InterPro"/>
</dbReference>
<dbReference type="InterPro" id="IPR036508">
    <property type="entry name" value="Chitin-bd_dom_sf"/>
</dbReference>
<keyword evidence="1" id="KW-0732">Signal</keyword>
<feature type="signal peptide" evidence="1">
    <location>
        <begin position="1"/>
        <end position="17"/>
    </location>
</feature>
<dbReference type="EMBL" id="CAIIXF020000012">
    <property type="protein sequence ID" value="CAH1801754.1"/>
    <property type="molecule type" value="Genomic_DNA"/>
</dbReference>
<evidence type="ECO:0000313" key="2">
    <source>
        <dbReference type="EMBL" id="CAH1801754.1"/>
    </source>
</evidence>
<proteinExistence type="predicted"/>
<evidence type="ECO:0008006" key="4">
    <source>
        <dbReference type="Google" id="ProtNLM"/>
    </source>
</evidence>
<comment type="caution">
    <text evidence="2">The sequence shown here is derived from an EMBL/GenBank/DDBJ whole genome shotgun (WGS) entry which is preliminary data.</text>
</comment>
<evidence type="ECO:0000313" key="3">
    <source>
        <dbReference type="Proteomes" id="UP000749559"/>
    </source>
</evidence>
<dbReference type="Proteomes" id="UP000749559">
    <property type="component" value="Unassembled WGS sequence"/>
</dbReference>
<evidence type="ECO:0000256" key="1">
    <source>
        <dbReference type="SAM" id="SignalP"/>
    </source>
</evidence>
<organism evidence="2 3">
    <name type="scientific">Owenia fusiformis</name>
    <name type="common">Polychaete worm</name>
    <dbReference type="NCBI Taxonomy" id="6347"/>
    <lineage>
        <taxon>Eukaryota</taxon>
        <taxon>Metazoa</taxon>
        <taxon>Spiralia</taxon>
        <taxon>Lophotrochozoa</taxon>
        <taxon>Annelida</taxon>
        <taxon>Polychaeta</taxon>
        <taxon>Sedentaria</taxon>
        <taxon>Canalipalpata</taxon>
        <taxon>Sabellida</taxon>
        <taxon>Oweniida</taxon>
        <taxon>Oweniidae</taxon>
        <taxon>Owenia</taxon>
    </lineage>
</organism>
<dbReference type="AlphaFoldDB" id="A0A8S4Q8H0"/>
<dbReference type="SUPFAM" id="SSF57625">
    <property type="entry name" value="Invertebrate chitin-binding proteins"/>
    <property type="match status" value="1"/>
</dbReference>
<accession>A0A8S4Q8H0</accession>
<reference evidence="2" key="1">
    <citation type="submission" date="2022-03" db="EMBL/GenBank/DDBJ databases">
        <authorList>
            <person name="Martin C."/>
        </authorList>
    </citation>
    <scope>NUCLEOTIDE SEQUENCE</scope>
</reference>
<protein>
    <recommendedName>
        <fullName evidence="4">Chitin-binding type-2 domain-containing protein</fullName>
    </recommendedName>
</protein>
<feature type="chain" id="PRO_5035748519" description="Chitin-binding type-2 domain-containing protein" evidence="1">
    <location>
        <begin position="18"/>
        <end position="381"/>
    </location>
</feature>
<name>A0A8S4Q8H0_OWEFU</name>
<keyword evidence="3" id="KW-1185">Reference proteome</keyword>
<gene>
    <name evidence="2" type="ORF">OFUS_LOCUS25509</name>
</gene>